<proteinExistence type="predicted"/>
<sequence>MLSVKNLKQQIGEMILSVPDLHLQAGVTLLVGENGAGKTTFLRLLATVDSLQQGEISYHGRPLQADLPLIRSQIGYVPSEIQMYEEMTADRWLMYFAELKGITDKKWIKTLLTKFHLLEYENVKIRHMSEGVKRRLVIAQAFLASPAFLFLDEPLNGMDLNERKWVISLLSQLNPNVIILVAVHELNEWEGVANHIVWLENGRIGFKGTASRWLNEAPMKVFEGILTMEEWEKLSPSELIFFRQEEGGMFVRVVADNKPFTSLVEVPPMIEDIFFMQKHRKRKMQASKMNRSGE</sequence>
<evidence type="ECO:0000313" key="5">
    <source>
        <dbReference type="EMBL" id="MBP1906415.1"/>
    </source>
</evidence>
<keyword evidence="6" id="KW-1185">Reference proteome</keyword>
<gene>
    <name evidence="5" type="ORF">J2Z32_003065</name>
</gene>
<dbReference type="Pfam" id="PF00005">
    <property type="entry name" value="ABC_tran"/>
    <property type="match status" value="1"/>
</dbReference>
<dbReference type="RefSeq" id="WP_210090015.1">
    <property type="nucleotide sequence ID" value="NZ_JAGGKG010000015.1"/>
</dbReference>
<evidence type="ECO:0000256" key="3">
    <source>
        <dbReference type="ARBA" id="ARBA00022840"/>
    </source>
</evidence>
<evidence type="ECO:0000256" key="2">
    <source>
        <dbReference type="ARBA" id="ARBA00022741"/>
    </source>
</evidence>
<dbReference type="PANTHER" id="PTHR42939">
    <property type="entry name" value="ABC TRANSPORTER ATP-BINDING PROTEIN ALBC-RELATED"/>
    <property type="match status" value="1"/>
</dbReference>
<protein>
    <submittedName>
        <fullName evidence="5">ABC-type multidrug transport system ATPase subunit</fullName>
    </submittedName>
</protein>
<comment type="caution">
    <text evidence="5">The sequence shown here is derived from an EMBL/GenBank/DDBJ whole genome shotgun (WGS) entry which is preliminary data.</text>
</comment>
<dbReference type="InterPro" id="IPR051782">
    <property type="entry name" value="ABC_Transporter_VariousFunc"/>
</dbReference>
<dbReference type="InterPro" id="IPR003439">
    <property type="entry name" value="ABC_transporter-like_ATP-bd"/>
</dbReference>
<dbReference type="InterPro" id="IPR003593">
    <property type="entry name" value="AAA+_ATPase"/>
</dbReference>
<dbReference type="SMART" id="SM00382">
    <property type="entry name" value="AAA"/>
    <property type="match status" value="1"/>
</dbReference>
<reference evidence="5 6" key="1">
    <citation type="submission" date="2021-03" db="EMBL/GenBank/DDBJ databases">
        <title>Genomic Encyclopedia of Type Strains, Phase IV (KMG-IV): sequencing the most valuable type-strain genomes for metagenomic binning, comparative biology and taxonomic classification.</title>
        <authorList>
            <person name="Goeker M."/>
        </authorList>
    </citation>
    <scope>NUCLEOTIDE SEQUENCE [LARGE SCALE GENOMIC DNA]</scope>
    <source>
        <strain evidence="5 6">DSM 14349</strain>
    </source>
</reference>
<feature type="domain" description="ABC transporter" evidence="4">
    <location>
        <begin position="1"/>
        <end position="226"/>
    </location>
</feature>
<accession>A0ABS4FV64</accession>
<name>A0ABS4FV64_9BACL</name>
<keyword evidence="3" id="KW-0067">ATP-binding</keyword>
<dbReference type="EMBL" id="JAGGKG010000015">
    <property type="protein sequence ID" value="MBP1906415.1"/>
    <property type="molecule type" value="Genomic_DNA"/>
</dbReference>
<evidence type="ECO:0000313" key="6">
    <source>
        <dbReference type="Proteomes" id="UP001519272"/>
    </source>
</evidence>
<dbReference type="SUPFAM" id="SSF52540">
    <property type="entry name" value="P-loop containing nucleoside triphosphate hydrolases"/>
    <property type="match status" value="1"/>
</dbReference>
<dbReference type="Proteomes" id="UP001519272">
    <property type="component" value="Unassembled WGS sequence"/>
</dbReference>
<keyword evidence="1" id="KW-0813">Transport</keyword>
<dbReference type="PANTHER" id="PTHR42939:SF1">
    <property type="entry name" value="ABC TRANSPORTER ATP-BINDING PROTEIN ALBC-RELATED"/>
    <property type="match status" value="1"/>
</dbReference>
<evidence type="ECO:0000256" key="1">
    <source>
        <dbReference type="ARBA" id="ARBA00022448"/>
    </source>
</evidence>
<evidence type="ECO:0000259" key="4">
    <source>
        <dbReference type="PROSITE" id="PS50893"/>
    </source>
</evidence>
<dbReference type="InterPro" id="IPR027417">
    <property type="entry name" value="P-loop_NTPase"/>
</dbReference>
<dbReference type="Gene3D" id="3.40.50.300">
    <property type="entry name" value="P-loop containing nucleotide triphosphate hydrolases"/>
    <property type="match status" value="1"/>
</dbReference>
<dbReference type="PROSITE" id="PS50893">
    <property type="entry name" value="ABC_TRANSPORTER_2"/>
    <property type="match status" value="1"/>
</dbReference>
<organism evidence="5 6">
    <name type="scientific">Paenibacillus turicensis</name>
    <dbReference type="NCBI Taxonomy" id="160487"/>
    <lineage>
        <taxon>Bacteria</taxon>
        <taxon>Bacillati</taxon>
        <taxon>Bacillota</taxon>
        <taxon>Bacilli</taxon>
        <taxon>Bacillales</taxon>
        <taxon>Paenibacillaceae</taxon>
        <taxon>Paenibacillus</taxon>
    </lineage>
</organism>
<keyword evidence="2" id="KW-0547">Nucleotide-binding</keyword>